<protein>
    <recommendedName>
        <fullName evidence="3 11">Thymidylate kinase</fullName>
        <ecNumber evidence="2 11">2.7.4.9</ecNumber>
    </recommendedName>
    <alternativeName>
        <fullName evidence="11">dTMP kinase</fullName>
    </alternativeName>
</protein>
<dbReference type="InterPro" id="IPR027417">
    <property type="entry name" value="P-loop_NTPase"/>
</dbReference>
<dbReference type="GO" id="GO:0005524">
    <property type="term" value="F:ATP binding"/>
    <property type="evidence" value="ECO:0007669"/>
    <property type="project" value="UniProtKB-UniRule"/>
</dbReference>
<keyword evidence="5 11" id="KW-0545">Nucleotide biosynthesis</keyword>
<comment type="caution">
    <text evidence="13">The sequence shown here is derived from an EMBL/GenBank/DDBJ whole genome shotgun (WGS) entry which is preliminary data.</text>
</comment>
<dbReference type="PROSITE" id="PS01331">
    <property type="entry name" value="THYMIDYLATE_KINASE"/>
    <property type="match status" value="1"/>
</dbReference>
<dbReference type="NCBIfam" id="TIGR00041">
    <property type="entry name" value="DTMP_kinase"/>
    <property type="match status" value="1"/>
</dbReference>
<organism evidence="13 14">
    <name type="scientific">Tengunoibacter tsumagoiensis</name>
    <dbReference type="NCBI Taxonomy" id="2014871"/>
    <lineage>
        <taxon>Bacteria</taxon>
        <taxon>Bacillati</taxon>
        <taxon>Chloroflexota</taxon>
        <taxon>Ktedonobacteria</taxon>
        <taxon>Ktedonobacterales</taxon>
        <taxon>Dictyobacteraceae</taxon>
        <taxon>Tengunoibacter</taxon>
    </lineage>
</organism>
<comment type="similarity">
    <text evidence="1 11">Belongs to the thymidylate kinase family.</text>
</comment>
<dbReference type="PANTHER" id="PTHR10344:SF4">
    <property type="entry name" value="UMP-CMP KINASE 2, MITOCHONDRIAL"/>
    <property type="match status" value="1"/>
</dbReference>
<reference evidence="14" key="1">
    <citation type="submission" date="2018-12" db="EMBL/GenBank/DDBJ databases">
        <title>Tengunoibacter tsumagoiensis gen. nov., sp. nov., Dictyobacter kobayashii sp. nov., D. alpinus sp. nov., and D. joshuensis sp. nov. and description of Dictyobacteraceae fam. nov. within the order Ktedonobacterales isolated from Tengu-no-mugimeshi.</title>
        <authorList>
            <person name="Wang C.M."/>
            <person name="Zheng Y."/>
            <person name="Sakai Y."/>
            <person name="Toyoda A."/>
            <person name="Minakuchi Y."/>
            <person name="Abe K."/>
            <person name="Yokota A."/>
            <person name="Yabe S."/>
        </authorList>
    </citation>
    <scope>NUCLEOTIDE SEQUENCE [LARGE SCALE GENOMIC DNA]</scope>
    <source>
        <strain evidence="14">Uno3</strain>
    </source>
</reference>
<dbReference type="HAMAP" id="MF_00165">
    <property type="entry name" value="Thymidylate_kinase"/>
    <property type="match status" value="1"/>
</dbReference>
<dbReference type="InterPro" id="IPR039430">
    <property type="entry name" value="Thymidylate_kin-like_dom"/>
</dbReference>
<dbReference type="RefSeq" id="WP_126579693.1">
    <property type="nucleotide sequence ID" value="NZ_BIFR01000001.1"/>
</dbReference>
<keyword evidence="14" id="KW-1185">Reference proteome</keyword>
<dbReference type="Proteomes" id="UP000287352">
    <property type="component" value="Unassembled WGS sequence"/>
</dbReference>
<accession>A0A401ZYV0</accession>
<feature type="domain" description="Thymidylate kinase-like" evidence="12">
    <location>
        <begin position="9"/>
        <end position="205"/>
    </location>
</feature>
<dbReference type="CDD" id="cd01672">
    <property type="entry name" value="TMPK"/>
    <property type="match status" value="1"/>
</dbReference>
<evidence type="ECO:0000313" key="13">
    <source>
        <dbReference type="EMBL" id="GCE12029.1"/>
    </source>
</evidence>
<dbReference type="AlphaFoldDB" id="A0A401ZYV0"/>
<evidence type="ECO:0000256" key="9">
    <source>
        <dbReference type="ARBA" id="ARBA00048743"/>
    </source>
</evidence>
<evidence type="ECO:0000256" key="5">
    <source>
        <dbReference type="ARBA" id="ARBA00022727"/>
    </source>
</evidence>
<dbReference type="SUPFAM" id="SSF52540">
    <property type="entry name" value="P-loop containing nucleoside triphosphate hydrolases"/>
    <property type="match status" value="1"/>
</dbReference>
<keyword evidence="4 11" id="KW-0808">Transferase</keyword>
<evidence type="ECO:0000256" key="1">
    <source>
        <dbReference type="ARBA" id="ARBA00009776"/>
    </source>
</evidence>
<evidence type="ECO:0000313" key="14">
    <source>
        <dbReference type="Proteomes" id="UP000287352"/>
    </source>
</evidence>
<evidence type="ECO:0000256" key="10">
    <source>
        <dbReference type="ARBA" id="ARBA00057735"/>
    </source>
</evidence>
<keyword evidence="6 11" id="KW-0547">Nucleotide-binding</keyword>
<dbReference type="InterPro" id="IPR018095">
    <property type="entry name" value="Thymidylate_kin_CS"/>
</dbReference>
<dbReference type="OrthoDB" id="9774907at2"/>
<dbReference type="EC" id="2.7.4.9" evidence="2 11"/>
<proteinExistence type="inferred from homology"/>
<dbReference type="GO" id="GO:0006227">
    <property type="term" value="P:dUDP biosynthetic process"/>
    <property type="evidence" value="ECO:0007669"/>
    <property type="project" value="TreeGrafter"/>
</dbReference>
<evidence type="ECO:0000256" key="8">
    <source>
        <dbReference type="ARBA" id="ARBA00022840"/>
    </source>
</evidence>
<dbReference type="InterPro" id="IPR018094">
    <property type="entry name" value="Thymidylate_kinase"/>
</dbReference>
<comment type="catalytic activity">
    <reaction evidence="9 11">
        <text>dTMP + ATP = dTDP + ADP</text>
        <dbReference type="Rhea" id="RHEA:13517"/>
        <dbReference type="ChEBI" id="CHEBI:30616"/>
        <dbReference type="ChEBI" id="CHEBI:58369"/>
        <dbReference type="ChEBI" id="CHEBI:63528"/>
        <dbReference type="ChEBI" id="CHEBI:456216"/>
        <dbReference type="EC" id="2.7.4.9"/>
    </reaction>
</comment>
<dbReference type="EMBL" id="BIFR01000001">
    <property type="protein sequence ID" value="GCE12029.1"/>
    <property type="molecule type" value="Genomic_DNA"/>
</dbReference>
<dbReference type="PANTHER" id="PTHR10344">
    <property type="entry name" value="THYMIDYLATE KINASE"/>
    <property type="match status" value="1"/>
</dbReference>
<evidence type="ECO:0000256" key="7">
    <source>
        <dbReference type="ARBA" id="ARBA00022777"/>
    </source>
</evidence>
<keyword evidence="7 11" id="KW-0418">Kinase</keyword>
<evidence type="ECO:0000256" key="2">
    <source>
        <dbReference type="ARBA" id="ARBA00012980"/>
    </source>
</evidence>
<dbReference type="FunFam" id="3.40.50.300:FF:000225">
    <property type="entry name" value="Thymidylate kinase"/>
    <property type="match status" value="1"/>
</dbReference>
<dbReference type="Pfam" id="PF02223">
    <property type="entry name" value="Thymidylate_kin"/>
    <property type="match status" value="1"/>
</dbReference>
<feature type="binding site" evidence="11">
    <location>
        <begin position="11"/>
        <end position="18"/>
    </location>
    <ligand>
        <name>ATP</name>
        <dbReference type="ChEBI" id="CHEBI:30616"/>
    </ligand>
</feature>
<dbReference type="GO" id="GO:0006235">
    <property type="term" value="P:dTTP biosynthetic process"/>
    <property type="evidence" value="ECO:0007669"/>
    <property type="project" value="UniProtKB-UniRule"/>
</dbReference>
<sequence>MSKGRLISFEGLDGAGKTTQMDLLERWLRARQLSYIRTREPGGTPLGIEIRRLLFQQPELALTPLAEAFLFQADRAQHFETLILPALAEGKLVVTDRCFDSSIAYQGAARGVGTARVEQLSLIATQGHVPDLTIFLDLDPQQVQQRTDLAQDQSGKRDEVSRFDRESVVFHQRLRETFLCLAQTHPERIKIVQATRSITEVQQEIILLVEQLLMKDSKIV</sequence>
<name>A0A401ZYV0_9CHLR</name>
<comment type="function">
    <text evidence="10 11">Phosphorylation of dTMP to form dTDP in both de novo and salvage pathways of dTTP synthesis.</text>
</comment>
<evidence type="ECO:0000256" key="6">
    <source>
        <dbReference type="ARBA" id="ARBA00022741"/>
    </source>
</evidence>
<dbReference type="GO" id="GO:0005829">
    <property type="term" value="C:cytosol"/>
    <property type="evidence" value="ECO:0007669"/>
    <property type="project" value="TreeGrafter"/>
</dbReference>
<evidence type="ECO:0000256" key="3">
    <source>
        <dbReference type="ARBA" id="ARBA00017144"/>
    </source>
</evidence>
<dbReference type="Gene3D" id="3.40.50.300">
    <property type="entry name" value="P-loop containing nucleotide triphosphate hydrolases"/>
    <property type="match status" value="1"/>
</dbReference>
<evidence type="ECO:0000259" key="12">
    <source>
        <dbReference type="Pfam" id="PF02223"/>
    </source>
</evidence>
<gene>
    <name evidence="11 13" type="primary">tmk</name>
    <name evidence="13" type="ORF">KTT_18880</name>
</gene>
<keyword evidence="8 11" id="KW-0067">ATP-binding</keyword>
<evidence type="ECO:0000256" key="11">
    <source>
        <dbReference type="HAMAP-Rule" id="MF_00165"/>
    </source>
</evidence>
<dbReference type="GO" id="GO:0004798">
    <property type="term" value="F:dTMP kinase activity"/>
    <property type="evidence" value="ECO:0007669"/>
    <property type="project" value="UniProtKB-UniRule"/>
</dbReference>
<evidence type="ECO:0000256" key="4">
    <source>
        <dbReference type="ARBA" id="ARBA00022679"/>
    </source>
</evidence>
<dbReference type="GO" id="GO:0006233">
    <property type="term" value="P:dTDP biosynthetic process"/>
    <property type="evidence" value="ECO:0007669"/>
    <property type="project" value="InterPro"/>
</dbReference>